<keyword evidence="2" id="KW-1185">Reference proteome</keyword>
<organism evidence="1 2">
    <name type="scientific">Uncinocarpus reesii (strain UAMH 1704)</name>
    <dbReference type="NCBI Taxonomy" id="336963"/>
    <lineage>
        <taxon>Eukaryota</taxon>
        <taxon>Fungi</taxon>
        <taxon>Dikarya</taxon>
        <taxon>Ascomycota</taxon>
        <taxon>Pezizomycotina</taxon>
        <taxon>Eurotiomycetes</taxon>
        <taxon>Eurotiomycetidae</taxon>
        <taxon>Onygenales</taxon>
        <taxon>Onygenaceae</taxon>
        <taxon>Uncinocarpus</taxon>
    </lineage>
</organism>
<reference evidence="2" key="1">
    <citation type="journal article" date="2009" name="Genome Res.">
        <title>Comparative genomic analyses of the human fungal pathogens Coccidioides and their relatives.</title>
        <authorList>
            <person name="Sharpton T.J."/>
            <person name="Stajich J.E."/>
            <person name="Rounsley S.D."/>
            <person name="Gardner M.J."/>
            <person name="Wortman J.R."/>
            <person name="Jordar V.S."/>
            <person name="Maiti R."/>
            <person name="Kodira C.D."/>
            <person name="Neafsey D.E."/>
            <person name="Zeng Q."/>
            <person name="Hung C.-Y."/>
            <person name="McMahan C."/>
            <person name="Muszewska A."/>
            <person name="Grynberg M."/>
            <person name="Mandel M.A."/>
            <person name="Kellner E.M."/>
            <person name="Barker B.M."/>
            <person name="Galgiani J.N."/>
            <person name="Orbach M.J."/>
            <person name="Kirkland T.N."/>
            <person name="Cole G.T."/>
            <person name="Henn M.R."/>
            <person name="Birren B.W."/>
            <person name="Taylor J.W."/>
        </authorList>
    </citation>
    <scope>NUCLEOTIDE SEQUENCE [LARGE SCALE GENOMIC DNA]</scope>
    <source>
        <strain evidence="2">UAMH 1704</strain>
    </source>
</reference>
<dbReference type="Proteomes" id="UP000002058">
    <property type="component" value="Unassembled WGS sequence"/>
</dbReference>
<evidence type="ECO:0000313" key="1">
    <source>
        <dbReference type="EMBL" id="EEP80864.1"/>
    </source>
</evidence>
<proteinExistence type="predicted"/>
<gene>
    <name evidence="1" type="ORF">UREG_05706</name>
</gene>
<accession>C4JTB7</accession>
<name>C4JTB7_UNCRE</name>
<sequence>MANGSSQVSFSSSTYLQHAEYIGNVTPTQHAWENIVSSLNVEAERLPNQGV</sequence>
<dbReference type="RefSeq" id="XP_002585017.1">
    <property type="nucleotide sequence ID" value="XM_002584971.1"/>
</dbReference>
<evidence type="ECO:0000313" key="2">
    <source>
        <dbReference type="Proteomes" id="UP000002058"/>
    </source>
</evidence>
<protein>
    <submittedName>
        <fullName evidence="1">Uncharacterized protein</fullName>
    </submittedName>
</protein>
<dbReference type="GeneID" id="8439344"/>
<dbReference type="KEGG" id="ure:UREG_05706"/>
<dbReference type="HOGENOM" id="CLU_3108190_0_0_1"/>
<dbReference type="EMBL" id="CH476617">
    <property type="protein sequence ID" value="EEP80864.1"/>
    <property type="molecule type" value="Genomic_DNA"/>
</dbReference>
<dbReference type="InParanoid" id="C4JTB7"/>
<dbReference type="VEuPathDB" id="FungiDB:UREG_05706"/>
<dbReference type="AlphaFoldDB" id="C4JTB7"/>